<dbReference type="EMBL" id="MU005769">
    <property type="protein sequence ID" value="KAF2710130.1"/>
    <property type="molecule type" value="Genomic_DNA"/>
</dbReference>
<evidence type="ECO:0000313" key="3">
    <source>
        <dbReference type="Proteomes" id="UP000799428"/>
    </source>
</evidence>
<accession>A0A6G1KBI1</accession>
<evidence type="ECO:0000256" key="1">
    <source>
        <dbReference type="SAM" id="SignalP"/>
    </source>
</evidence>
<feature type="chain" id="PRO_5026245499" evidence="1">
    <location>
        <begin position="17"/>
        <end position="101"/>
    </location>
</feature>
<reference evidence="2" key="1">
    <citation type="journal article" date="2020" name="Stud. Mycol.">
        <title>101 Dothideomycetes genomes: a test case for predicting lifestyles and emergence of pathogens.</title>
        <authorList>
            <person name="Haridas S."/>
            <person name="Albert R."/>
            <person name="Binder M."/>
            <person name="Bloem J."/>
            <person name="Labutti K."/>
            <person name="Salamov A."/>
            <person name="Andreopoulos B."/>
            <person name="Baker S."/>
            <person name="Barry K."/>
            <person name="Bills G."/>
            <person name="Bluhm B."/>
            <person name="Cannon C."/>
            <person name="Castanera R."/>
            <person name="Culley D."/>
            <person name="Daum C."/>
            <person name="Ezra D."/>
            <person name="Gonzalez J."/>
            <person name="Henrissat B."/>
            <person name="Kuo A."/>
            <person name="Liang C."/>
            <person name="Lipzen A."/>
            <person name="Lutzoni F."/>
            <person name="Magnuson J."/>
            <person name="Mondo S."/>
            <person name="Nolan M."/>
            <person name="Ohm R."/>
            <person name="Pangilinan J."/>
            <person name="Park H.-J."/>
            <person name="Ramirez L."/>
            <person name="Alfaro M."/>
            <person name="Sun H."/>
            <person name="Tritt A."/>
            <person name="Yoshinaga Y."/>
            <person name="Zwiers L.-H."/>
            <person name="Turgeon B."/>
            <person name="Goodwin S."/>
            <person name="Spatafora J."/>
            <person name="Crous P."/>
            <person name="Grigoriev I."/>
        </authorList>
    </citation>
    <scope>NUCLEOTIDE SEQUENCE</scope>
    <source>
        <strain evidence="2">CBS 279.74</strain>
    </source>
</reference>
<keyword evidence="1" id="KW-0732">Signal</keyword>
<evidence type="ECO:0000313" key="2">
    <source>
        <dbReference type="EMBL" id="KAF2710130.1"/>
    </source>
</evidence>
<dbReference type="AlphaFoldDB" id="A0A6G1KBI1"/>
<protein>
    <submittedName>
        <fullName evidence="2">Uncharacterized protein</fullName>
    </submittedName>
</protein>
<feature type="signal peptide" evidence="1">
    <location>
        <begin position="1"/>
        <end position="16"/>
    </location>
</feature>
<organism evidence="2 3">
    <name type="scientific">Pleomassaria siparia CBS 279.74</name>
    <dbReference type="NCBI Taxonomy" id="1314801"/>
    <lineage>
        <taxon>Eukaryota</taxon>
        <taxon>Fungi</taxon>
        <taxon>Dikarya</taxon>
        <taxon>Ascomycota</taxon>
        <taxon>Pezizomycotina</taxon>
        <taxon>Dothideomycetes</taxon>
        <taxon>Pleosporomycetidae</taxon>
        <taxon>Pleosporales</taxon>
        <taxon>Pleomassariaceae</taxon>
        <taxon>Pleomassaria</taxon>
    </lineage>
</organism>
<gene>
    <name evidence="2" type="ORF">K504DRAFT_252094</name>
</gene>
<dbReference type="Proteomes" id="UP000799428">
    <property type="component" value="Unassembled WGS sequence"/>
</dbReference>
<name>A0A6G1KBI1_9PLEO</name>
<keyword evidence="3" id="KW-1185">Reference proteome</keyword>
<proteinExistence type="predicted"/>
<sequence length="101" mass="11730">MLFIFLISLEFNGTQAILDNLVRDIIFRSAHLRFLSHKKHVGAVRVRVVRGFQYMVGGMDCRDKVVVDCFLEISYTVLGHGKWVRGQEGWSVARRRTAMRF</sequence>